<dbReference type="Proteomes" id="UP000639396">
    <property type="component" value="Unassembled WGS sequence"/>
</dbReference>
<evidence type="ECO:0000313" key="2">
    <source>
        <dbReference type="Proteomes" id="UP000639396"/>
    </source>
</evidence>
<sequence>MLKKAILLRKAKAAATKKRRRIRQTLNRFHVFAVNANAGNTPKATSGWTAVLTRNGTTLTAQFDDFGAARFDNLNTLTNFSYTLRIRNADNEQLFQSNVPADREFYVARF</sequence>
<gene>
    <name evidence="1" type="ORF">IDH45_30620</name>
</gene>
<dbReference type="RefSeq" id="WP_190931954.1">
    <property type="nucleotide sequence ID" value="NZ_JACXJA010000056.1"/>
</dbReference>
<organism evidence="1 2">
    <name type="scientific">Paenibacillus oceani</name>
    <dbReference type="NCBI Taxonomy" id="2772510"/>
    <lineage>
        <taxon>Bacteria</taxon>
        <taxon>Bacillati</taxon>
        <taxon>Bacillota</taxon>
        <taxon>Bacilli</taxon>
        <taxon>Bacillales</taxon>
        <taxon>Paenibacillaceae</taxon>
        <taxon>Paenibacillus</taxon>
    </lineage>
</organism>
<evidence type="ECO:0000313" key="1">
    <source>
        <dbReference type="EMBL" id="MBD2866337.1"/>
    </source>
</evidence>
<name>A0A927CG50_9BACL</name>
<dbReference type="EMBL" id="JACXJA010000056">
    <property type="protein sequence ID" value="MBD2866337.1"/>
    <property type="molecule type" value="Genomic_DNA"/>
</dbReference>
<keyword evidence="2" id="KW-1185">Reference proteome</keyword>
<protein>
    <submittedName>
        <fullName evidence="1">Uncharacterized protein</fullName>
    </submittedName>
</protein>
<reference evidence="1" key="1">
    <citation type="submission" date="2020-09" db="EMBL/GenBank/DDBJ databases">
        <title>A novel bacterium of genus Paenibacillus, isolated from South China Sea.</title>
        <authorList>
            <person name="Huang H."/>
            <person name="Mo K."/>
            <person name="Hu Y."/>
        </authorList>
    </citation>
    <scope>NUCLEOTIDE SEQUENCE</scope>
    <source>
        <strain evidence="1">IB182363</strain>
    </source>
</reference>
<comment type="caution">
    <text evidence="1">The sequence shown here is derived from an EMBL/GenBank/DDBJ whole genome shotgun (WGS) entry which is preliminary data.</text>
</comment>
<accession>A0A927CG50</accession>
<proteinExistence type="predicted"/>
<dbReference type="AlphaFoldDB" id="A0A927CG50"/>